<dbReference type="HOGENOM" id="CLU_009281_2_3_6"/>
<keyword evidence="14" id="KW-1185">Reference proteome</keyword>
<dbReference type="InterPro" id="IPR005999">
    <property type="entry name" value="Glycerol_kin"/>
</dbReference>
<feature type="binding site" evidence="9">
    <location>
        <position position="248"/>
    </location>
    <ligand>
        <name>glycerol</name>
        <dbReference type="ChEBI" id="CHEBI:17754"/>
    </ligand>
</feature>
<comment type="similarity">
    <text evidence="2 9 10">Belongs to the FGGY kinase family.</text>
</comment>
<dbReference type="SUPFAM" id="SSF53067">
    <property type="entry name" value="Actin-like ATPase domain"/>
    <property type="match status" value="2"/>
</dbReference>
<feature type="binding site" evidence="9">
    <location>
        <position position="413"/>
    </location>
    <ligand>
        <name>ATP</name>
        <dbReference type="ChEBI" id="CHEBI:30616"/>
    </ligand>
</feature>
<keyword evidence="6 9" id="KW-0319">Glycerol metabolism</keyword>
<feature type="binding site" evidence="9">
    <location>
        <position position="137"/>
    </location>
    <ligand>
        <name>glycerol</name>
        <dbReference type="ChEBI" id="CHEBI:17754"/>
    </ligand>
</feature>
<feature type="binding site" evidence="9">
    <location>
        <position position="86"/>
    </location>
    <ligand>
        <name>sn-glycerol 3-phosphate</name>
        <dbReference type="ChEBI" id="CHEBI:57597"/>
    </ligand>
</feature>
<comment type="function">
    <text evidence="9">Key enzyme in the regulation of glycerol uptake and metabolism. Catalyzes the phosphorylation of glycerol to yield sn-glycerol 3-phosphate.</text>
</comment>
<protein>
    <recommendedName>
        <fullName evidence="9">Glycerol kinase</fullName>
        <ecNumber evidence="9">2.7.1.30</ecNumber>
    </recommendedName>
    <alternativeName>
        <fullName evidence="9">ATP:glycerol 3-phosphotransferase</fullName>
    </alternativeName>
    <alternativeName>
        <fullName evidence="9">Glycerokinase</fullName>
        <shortName evidence="9">GK</shortName>
    </alternativeName>
</protein>
<dbReference type="AlphaFoldDB" id="Q6LVI8"/>
<dbReference type="FunFam" id="3.30.420.40:FF:000007">
    <property type="entry name" value="Glycerol kinase"/>
    <property type="match status" value="1"/>
</dbReference>
<feature type="binding site" evidence="9">
    <location>
        <position position="417"/>
    </location>
    <ligand>
        <name>ADP</name>
        <dbReference type="ChEBI" id="CHEBI:456216"/>
    </ligand>
</feature>
<dbReference type="InterPro" id="IPR000577">
    <property type="entry name" value="Carb_kinase_FGGY"/>
</dbReference>
<dbReference type="Gene3D" id="3.30.420.40">
    <property type="match status" value="2"/>
</dbReference>
<keyword evidence="4 9" id="KW-0547">Nucleotide-binding</keyword>
<evidence type="ECO:0000256" key="7">
    <source>
        <dbReference type="ARBA" id="ARBA00022840"/>
    </source>
</evidence>
<feature type="binding site" evidence="9">
    <location>
        <position position="15"/>
    </location>
    <ligand>
        <name>sn-glycerol 3-phosphate</name>
        <dbReference type="ChEBI" id="CHEBI:57597"/>
    </ligand>
</feature>
<evidence type="ECO:0000256" key="10">
    <source>
        <dbReference type="RuleBase" id="RU003733"/>
    </source>
</evidence>
<accession>Q6LVI8</accession>
<dbReference type="InterPro" id="IPR018484">
    <property type="entry name" value="FGGY_N"/>
</dbReference>
<dbReference type="NCBIfam" id="TIGR01311">
    <property type="entry name" value="glycerol_kin"/>
    <property type="match status" value="1"/>
</dbReference>
<comment type="catalytic activity">
    <reaction evidence="8 9">
        <text>glycerol + ATP = sn-glycerol 3-phosphate + ADP + H(+)</text>
        <dbReference type="Rhea" id="RHEA:21644"/>
        <dbReference type="ChEBI" id="CHEBI:15378"/>
        <dbReference type="ChEBI" id="CHEBI:17754"/>
        <dbReference type="ChEBI" id="CHEBI:30616"/>
        <dbReference type="ChEBI" id="CHEBI:57597"/>
        <dbReference type="ChEBI" id="CHEBI:456216"/>
        <dbReference type="EC" id="2.7.1.30"/>
    </reaction>
</comment>
<feature type="domain" description="Carbohydrate kinase FGGY N-terminal" evidence="11">
    <location>
        <begin position="7"/>
        <end position="254"/>
    </location>
</feature>
<evidence type="ECO:0000256" key="8">
    <source>
        <dbReference type="ARBA" id="ARBA00052101"/>
    </source>
</evidence>
<evidence type="ECO:0000256" key="1">
    <source>
        <dbReference type="ARBA" id="ARBA00005190"/>
    </source>
</evidence>
<dbReference type="EMBL" id="CR378663">
    <property type="protein sequence ID" value="CAG18687.1"/>
    <property type="molecule type" value="Genomic_DNA"/>
</dbReference>
<evidence type="ECO:0000259" key="11">
    <source>
        <dbReference type="Pfam" id="PF00370"/>
    </source>
</evidence>
<feature type="binding site" evidence="9">
    <location>
        <position position="312"/>
    </location>
    <ligand>
        <name>ATP</name>
        <dbReference type="ChEBI" id="CHEBI:30616"/>
    </ligand>
</feature>
<feature type="binding site" evidence="9">
    <location>
        <position position="85"/>
    </location>
    <ligand>
        <name>sn-glycerol 3-phosphate</name>
        <dbReference type="ChEBI" id="CHEBI:57597"/>
    </ligand>
</feature>
<evidence type="ECO:0000256" key="3">
    <source>
        <dbReference type="ARBA" id="ARBA00022679"/>
    </source>
</evidence>
<evidence type="ECO:0000256" key="4">
    <source>
        <dbReference type="ARBA" id="ARBA00022741"/>
    </source>
</evidence>
<dbReference type="PROSITE" id="PS00933">
    <property type="entry name" value="FGGY_KINASES_1"/>
    <property type="match status" value="1"/>
</dbReference>
<reference evidence="14" key="1">
    <citation type="journal article" date="2005" name="Science">
        <title>Life at depth: Photobacterium profundum genome sequence and expression analysis.</title>
        <authorList>
            <person name="Vezzi A."/>
            <person name="Campanaro S."/>
            <person name="D'Angelo M."/>
            <person name="Simonato F."/>
            <person name="Vitulo N."/>
            <person name="Lauro F.M."/>
            <person name="Cestaro A."/>
            <person name="Malacrida G."/>
            <person name="Simionati B."/>
            <person name="Cannata N."/>
            <person name="Romualdi C."/>
            <person name="Bartlett D.H."/>
            <person name="Valle G."/>
        </authorList>
    </citation>
    <scope>NUCLEOTIDE SEQUENCE [LARGE SCALE GENOMIC DNA]</scope>
    <source>
        <strain evidence="14">ATCC BAA-1253 / SS9</strain>
    </source>
</reference>
<keyword evidence="3 9" id="KW-0808">Transferase</keyword>
<dbReference type="Pfam" id="PF02782">
    <property type="entry name" value="FGGY_C"/>
    <property type="match status" value="1"/>
</dbReference>
<feature type="binding site" evidence="9">
    <location>
        <position position="85"/>
    </location>
    <ligand>
        <name>glycerol</name>
        <dbReference type="ChEBI" id="CHEBI:17754"/>
    </ligand>
</feature>
<feature type="binding site" evidence="9">
    <location>
        <position position="247"/>
    </location>
    <ligand>
        <name>glycerol</name>
        <dbReference type="ChEBI" id="CHEBI:17754"/>
    </ligand>
</feature>
<feature type="binding site" evidence="9">
    <location>
        <position position="15"/>
    </location>
    <ligand>
        <name>ADP</name>
        <dbReference type="ChEBI" id="CHEBI:456216"/>
    </ligand>
</feature>
<dbReference type="InterPro" id="IPR018485">
    <property type="entry name" value="FGGY_C"/>
</dbReference>
<keyword evidence="7 9" id="KW-0067">ATP-binding</keyword>
<name>Q6LVI8_PHOPR</name>
<evidence type="ECO:0000259" key="12">
    <source>
        <dbReference type="Pfam" id="PF02782"/>
    </source>
</evidence>
<keyword evidence="5 9" id="KW-0418">Kinase</keyword>
<dbReference type="GO" id="GO:0004370">
    <property type="term" value="F:glycerol kinase activity"/>
    <property type="evidence" value="ECO:0007669"/>
    <property type="project" value="UniProtKB-UniRule"/>
</dbReference>
<dbReference type="GO" id="GO:0006072">
    <property type="term" value="P:glycerol-3-phosphate metabolic process"/>
    <property type="evidence" value="ECO:0007669"/>
    <property type="project" value="InterPro"/>
</dbReference>
<dbReference type="STRING" id="298386.PBPRA0248"/>
<dbReference type="PROSITE" id="PS00445">
    <property type="entry name" value="FGGY_KINASES_2"/>
    <property type="match status" value="1"/>
</dbReference>
<dbReference type="GO" id="GO:0005524">
    <property type="term" value="F:ATP binding"/>
    <property type="evidence" value="ECO:0007669"/>
    <property type="project" value="UniProtKB-UniRule"/>
</dbReference>
<dbReference type="Pfam" id="PF00370">
    <property type="entry name" value="FGGY_N"/>
    <property type="match status" value="1"/>
</dbReference>
<dbReference type="CDD" id="cd07786">
    <property type="entry name" value="FGGY_EcGK_like"/>
    <property type="match status" value="1"/>
</dbReference>
<organism evidence="13 14">
    <name type="scientific">Photobacterium profundum (strain SS9)</name>
    <dbReference type="NCBI Taxonomy" id="298386"/>
    <lineage>
        <taxon>Bacteria</taxon>
        <taxon>Pseudomonadati</taxon>
        <taxon>Pseudomonadota</taxon>
        <taxon>Gammaproteobacteria</taxon>
        <taxon>Vibrionales</taxon>
        <taxon>Vibrionaceae</taxon>
        <taxon>Photobacterium</taxon>
    </lineage>
</organism>
<dbReference type="KEGG" id="ppr:PBPRA0248"/>
<feature type="binding site" evidence="9">
    <location>
        <position position="15"/>
    </location>
    <ligand>
        <name>ATP</name>
        <dbReference type="ChEBI" id="CHEBI:30616"/>
    </ligand>
</feature>
<dbReference type="HAMAP" id="MF_00186">
    <property type="entry name" value="Glycerol_kin"/>
    <property type="match status" value="1"/>
</dbReference>
<feature type="binding site" evidence="9">
    <location>
        <position position="413"/>
    </location>
    <ligand>
        <name>ADP</name>
        <dbReference type="ChEBI" id="CHEBI:456216"/>
    </ligand>
</feature>
<dbReference type="PIRSF" id="PIRSF000538">
    <property type="entry name" value="GlpK"/>
    <property type="match status" value="1"/>
</dbReference>
<dbReference type="GO" id="GO:0019563">
    <property type="term" value="P:glycerol catabolic process"/>
    <property type="evidence" value="ECO:0007669"/>
    <property type="project" value="UniProtKB-UniRule"/>
</dbReference>
<feature type="binding site" evidence="9">
    <location>
        <position position="247"/>
    </location>
    <ligand>
        <name>sn-glycerol 3-phosphate</name>
        <dbReference type="ChEBI" id="CHEBI:57597"/>
    </ligand>
</feature>
<dbReference type="InterPro" id="IPR043129">
    <property type="entry name" value="ATPase_NBD"/>
</dbReference>
<dbReference type="PANTHER" id="PTHR10196">
    <property type="entry name" value="SUGAR KINASE"/>
    <property type="match status" value="1"/>
</dbReference>
<evidence type="ECO:0000256" key="2">
    <source>
        <dbReference type="ARBA" id="ARBA00009156"/>
    </source>
</evidence>
<comment type="pathway">
    <text evidence="1 9">Polyol metabolism; glycerol degradation via glycerol kinase pathway; sn-glycerol 3-phosphate from glycerol: step 1/1.</text>
</comment>
<feature type="binding site" evidence="9">
    <location>
        <position position="269"/>
    </location>
    <ligand>
        <name>ATP</name>
        <dbReference type="ChEBI" id="CHEBI:30616"/>
    </ligand>
</feature>
<feature type="binding site" evidence="9">
    <location>
        <position position="86"/>
    </location>
    <ligand>
        <name>glycerol</name>
        <dbReference type="ChEBI" id="CHEBI:17754"/>
    </ligand>
</feature>
<evidence type="ECO:0000313" key="13">
    <source>
        <dbReference type="EMBL" id="CAG18687.1"/>
    </source>
</evidence>
<feature type="binding site" evidence="9">
    <location>
        <position position="17"/>
    </location>
    <ligand>
        <name>ATP</name>
        <dbReference type="ChEBI" id="CHEBI:30616"/>
    </ligand>
</feature>
<dbReference type="UniPathway" id="UPA00618">
    <property type="reaction ID" value="UER00672"/>
</dbReference>
<proteinExistence type="inferred from homology"/>
<dbReference type="NCBIfam" id="NF000756">
    <property type="entry name" value="PRK00047.1"/>
    <property type="match status" value="1"/>
</dbReference>
<sequence length="508" mass="55798">MTTEQKYIVALDQGTTSSRAVILDHDANIICSSQREFTQIYPKAGWVEHDPLEIYATQSSTLVEVLAKAGIRSDEIAGIGITNQRETTIVWDKNTGKPVYNAIVWQCRRTASICEELKAQGLEEYIRENTGLVVDPYFSGTKVKWILDNVEGAREEAEAGNLLFGTVDTWLIWKMTQGRTFVTDYTNASRTMLFNINTLQWDEKLLKALDIPLSMMPEVKASSEVYGKTNIGGKGGTRIPICGIAGDQQAALFGQMCVEAGQAKNTYGTGCFLLMNTGKEKVTSQNGLLTTLACGPKGEVAYALEGAVFMGGASIQWLRDEVKLLGDAKDSEYFAEKVGSSNGVYVVPAFTGLGAPYWDPYARGAIVGLTRGVNSNHIIRATLESVAYQTRDVLDAMQADSGIKLATLRVDGGAVANNFLMQFQSDVLDTQVFRPVVTEVTALGAAYLAGLAIGFWDSIDELQDKAKLDRQFIPCANDKKRDRRYRGWQRAVECAKGWAIDEEDEDDE</sequence>
<feature type="binding site" evidence="9">
    <location>
        <position position="19"/>
    </location>
    <ligand>
        <name>ADP</name>
        <dbReference type="ChEBI" id="CHEBI:456216"/>
    </ligand>
</feature>
<evidence type="ECO:0000256" key="9">
    <source>
        <dbReference type="HAMAP-Rule" id="MF_00186"/>
    </source>
</evidence>
<evidence type="ECO:0000256" key="5">
    <source>
        <dbReference type="ARBA" id="ARBA00022777"/>
    </source>
</evidence>
<feature type="binding site" evidence="9">
    <location>
        <position position="137"/>
    </location>
    <ligand>
        <name>sn-glycerol 3-phosphate</name>
        <dbReference type="ChEBI" id="CHEBI:57597"/>
    </ligand>
</feature>
<dbReference type="FunFam" id="3.30.420.40:FF:000008">
    <property type="entry name" value="Glycerol kinase"/>
    <property type="match status" value="1"/>
</dbReference>
<dbReference type="GO" id="GO:0005829">
    <property type="term" value="C:cytosol"/>
    <property type="evidence" value="ECO:0007669"/>
    <property type="project" value="TreeGrafter"/>
</dbReference>
<dbReference type="EC" id="2.7.1.30" evidence="9"/>
<feature type="binding site" evidence="9">
    <location>
        <position position="312"/>
    </location>
    <ligand>
        <name>ADP</name>
        <dbReference type="ChEBI" id="CHEBI:456216"/>
    </ligand>
</feature>
<evidence type="ECO:0000256" key="6">
    <source>
        <dbReference type="ARBA" id="ARBA00022798"/>
    </source>
</evidence>
<dbReference type="InterPro" id="IPR018483">
    <property type="entry name" value="Carb_kinase_FGGY_CS"/>
</dbReference>
<feature type="binding site" evidence="9">
    <location>
        <position position="316"/>
    </location>
    <ligand>
        <name>ATP</name>
        <dbReference type="ChEBI" id="CHEBI:30616"/>
    </ligand>
</feature>
<evidence type="ECO:0000313" key="14">
    <source>
        <dbReference type="Proteomes" id="UP000000593"/>
    </source>
</evidence>
<dbReference type="Proteomes" id="UP000000593">
    <property type="component" value="Chromosome 1"/>
</dbReference>
<feature type="binding site" evidence="9">
    <location>
        <position position="269"/>
    </location>
    <ligand>
        <name>ADP</name>
        <dbReference type="ChEBI" id="CHEBI:456216"/>
    </ligand>
</feature>
<dbReference type="eggNOG" id="COG0554">
    <property type="taxonomic scope" value="Bacteria"/>
</dbReference>
<feature type="binding site" evidence="9">
    <location>
        <position position="16"/>
    </location>
    <ligand>
        <name>ATP</name>
        <dbReference type="ChEBI" id="CHEBI:30616"/>
    </ligand>
</feature>
<dbReference type="RefSeq" id="WP_011217063.1">
    <property type="nucleotide sequence ID" value="NC_006370.1"/>
</dbReference>
<dbReference type="PANTHER" id="PTHR10196:SF69">
    <property type="entry name" value="GLYCEROL KINASE"/>
    <property type="match status" value="1"/>
</dbReference>
<feature type="domain" description="Carbohydrate kinase FGGY C-terminal" evidence="12">
    <location>
        <begin position="264"/>
        <end position="452"/>
    </location>
</feature>
<comment type="activity regulation">
    <text evidence="9">Inhibited by fructose 1,6-bisphosphate (FBP).</text>
</comment>
<gene>
    <name evidence="13" type="primary">Y0047</name>
    <name evidence="9" type="synonym">glpK</name>
    <name evidence="13" type="ordered locus">PBPRA0248</name>
</gene>